<feature type="compositionally biased region" description="Polar residues" evidence="1">
    <location>
        <begin position="40"/>
        <end position="55"/>
    </location>
</feature>
<dbReference type="HOGENOM" id="CLU_2782939_0_0_1"/>
<feature type="compositionally biased region" description="Basic and acidic residues" evidence="1">
    <location>
        <begin position="10"/>
        <end position="24"/>
    </location>
</feature>
<evidence type="ECO:0000313" key="3">
    <source>
        <dbReference type="Proteomes" id="UP000054196"/>
    </source>
</evidence>
<protein>
    <submittedName>
        <fullName evidence="2">Uncharacterized protein</fullName>
    </submittedName>
</protein>
<proteinExistence type="predicted"/>
<dbReference type="GeneID" id="18884094"/>
<dbReference type="Proteomes" id="UP000054196">
    <property type="component" value="Unassembled WGS sequence"/>
</dbReference>
<evidence type="ECO:0000256" key="1">
    <source>
        <dbReference type="SAM" id="MobiDB-lite"/>
    </source>
</evidence>
<dbReference type="AlphaFoldDB" id="R7S0E3"/>
<gene>
    <name evidence="2" type="ORF">PUNSTDRAFT_56222</name>
</gene>
<reference evidence="3" key="1">
    <citation type="journal article" date="2012" name="Science">
        <title>The Paleozoic origin of enzymatic lignin decomposition reconstructed from 31 fungal genomes.</title>
        <authorList>
            <person name="Floudas D."/>
            <person name="Binder M."/>
            <person name="Riley R."/>
            <person name="Barry K."/>
            <person name="Blanchette R.A."/>
            <person name="Henrissat B."/>
            <person name="Martinez A.T."/>
            <person name="Otillar R."/>
            <person name="Spatafora J.W."/>
            <person name="Yadav J.S."/>
            <person name="Aerts A."/>
            <person name="Benoit I."/>
            <person name="Boyd A."/>
            <person name="Carlson A."/>
            <person name="Copeland A."/>
            <person name="Coutinho P.M."/>
            <person name="de Vries R.P."/>
            <person name="Ferreira P."/>
            <person name="Findley K."/>
            <person name="Foster B."/>
            <person name="Gaskell J."/>
            <person name="Glotzer D."/>
            <person name="Gorecki P."/>
            <person name="Heitman J."/>
            <person name="Hesse C."/>
            <person name="Hori C."/>
            <person name="Igarashi K."/>
            <person name="Jurgens J.A."/>
            <person name="Kallen N."/>
            <person name="Kersten P."/>
            <person name="Kohler A."/>
            <person name="Kuees U."/>
            <person name="Kumar T.K.A."/>
            <person name="Kuo A."/>
            <person name="LaButti K."/>
            <person name="Larrondo L.F."/>
            <person name="Lindquist E."/>
            <person name="Ling A."/>
            <person name="Lombard V."/>
            <person name="Lucas S."/>
            <person name="Lundell T."/>
            <person name="Martin R."/>
            <person name="McLaughlin D.J."/>
            <person name="Morgenstern I."/>
            <person name="Morin E."/>
            <person name="Murat C."/>
            <person name="Nagy L.G."/>
            <person name="Nolan M."/>
            <person name="Ohm R.A."/>
            <person name="Patyshakuliyeva A."/>
            <person name="Rokas A."/>
            <person name="Ruiz-Duenas F.J."/>
            <person name="Sabat G."/>
            <person name="Salamov A."/>
            <person name="Samejima M."/>
            <person name="Schmutz J."/>
            <person name="Slot J.C."/>
            <person name="St John F."/>
            <person name="Stenlid J."/>
            <person name="Sun H."/>
            <person name="Sun S."/>
            <person name="Syed K."/>
            <person name="Tsang A."/>
            <person name="Wiebenga A."/>
            <person name="Young D."/>
            <person name="Pisabarro A."/>
            <person name="Eastwood D.C."/>
            <person name="Martin F."/>
            <person name="Cullen D."/>
            <person name="Grigoriev I.V."/>
            <person name="Hibbett D.S."/>
        </authorList>
    </citation>
    <scope>NUCLEOTIDE SEQUENCE [LARGE SCALE GENOMIC DNA]</scope>
    <source>
        <strain evidence="3">HHB-11173 SS5</strain>
    </source>
</reference>
<name>R7S0E3_PUNST</name>
<organism evidence="2 3">
    <name type="scientific">Punctularia strigosozonata (strain HHB-11173)</name>
    <name type="common">White-rot fungus</name>
    <dbReference type="NCBI Taxonomy" id="741275"/>
    <lineage>
        <taxon>Eukaryota</taxon>
        <taxon>Fungi</taxon>
        <taxon>Dikarya</taxon>
        <taxon>Basidiomycota</taxon>
        <taxon>Agaricomycotina</taxon>
        <taxon>Agaricomycetes</taxon>
        <taxon>Corticiales</taxon>
        <taxon>Punctulariaceae</taxon>
        <taxon>Punctularia</taxon>
    </lineage>
</organism>
<evidence type="ECO:0000313" key="2">
    <source>
        <dbReference type="EMBL" id="EIN03309.1"/>
    </source>
</evidence>
<accession>R7S0E3</accession>
<dbReference type="EMBL" id="JH687651">
    <property type="protein sequence ID" value="EIN03309.1"/>
    <property type="molecule type" value="Genomic_DNA"/>
</dbReference>
<feature type="region of interest" description="Disordered" evidence="1">
    <location>
        <begin position="1"/>
        <end position="69"/>
    </location>
</feature>
<feature type="non-terminal residue" evidence="2">
    <location>
        <position position="1"/>
    </location>
</feature>
<sequence length="69" mass="7504">KPGRMRRARAREGREEDADAKVDEPVSAEEATVDDRARPPSTTMAQATSDQSANENVHEAASEDVPALR</sequence>
<dbReference type="KEGG" id="psq:PUNSTDRAFT_56222"/>
<keyword evidence="3" id="KW-1185">Reference proteome</keyword>
<dbReference type="RefSeq" id="XP_007389462.1">
    <property type="nucleotide sequence ID" value="XM_007389400.1"/>
</dbReference>